<dbReference type="AlphaFoldDB" id="A0A426Y244"/>
<evidence type="ECO:0000313" key="2">
    <source>
        <dbReference type="Proteomes" id="UP000287651"/>
    </source>
</evidence>
<accession>A0A426Y244</accession>
<evidence type="ECO:0000313" key="1">
    <source>
        <dbReference type="EMBL" id="RRT45802.1"/>
    </source>
</evidence>
<name>A0A426Y244_ENSVE</name>
<gene>
    <name evidence="1" type="ORF">B296_00007487</name>
</gene>
<reference evidence="1 2" key="1">
    <citation type="journal article" date="2014" name="Agronomy (Basel)">
        <title>A Draft Genome Sequence for Ensete ventricosum, the Drought-Tolerant Tree Against Hunger.</title>
        <authorList>
            <person name="Harrison J."/>
            <person name="Moore K.A."/>
            <person name="Paszkiewicz K."/>
            <person name="Jones T."/>
            <person name="Grant M."/>
            <person name="Ambacheew D."/>
            <person name="Muzemil S."/>
            <person name="Studholme D.J."/>
        </authorList>
    </citation>
    <scope>NUCLEOTIDE SEQUENCE [LARGE SCALE GENOMIC DNA]</scope>
</reference>
<proteinExistence type="predicted"/>
<protein>
    <submittedName>
        <fullName evidence="1">Uncharacterized protein</fullName>
    </submittedName>
</protein>
<dbReference type="EMBL" id="AMZH03015593">
    <property type="protein sequence ID" value="RRT45802.1"/>
    <property type="molecule type" value="Genomic_DNA"/>
</dbReference>
<organism evidence="1 2">
    <name type="scientific">Ensete ventricosum</name>
    <name type="common">Abyssinian banana</name>
    <name type="synonym">Musa ensete</name>
    <dbReference type="NCBI Taxonomy" id="4639"/>
    <lineage>
        <taxon>Eukaryota</taxon>
        <taxon>Viridiplantae</taxon>
        <taxon>Streptophyta</taxon>
        <taxon>Embryophyta</taxon>
        <taxon>Tracheophyta</taxon>
        <taxon>Spermatophyta</taxon>
        <taxon>Magnoliopsida</taxon>
        <taxon>Liliopsida</taxon>
        <taxon>Zingiberales</taxon>
        <taxon>Musaceae</taxon>
        <taxon>Ensete</taxon>
    </lineage>
</organism>
<sequence>MYIAAPSFTYCDLPAINGWPSPRFYGMGSSPATWAVYPSKAATRCPNSVVWAVQLPLIGGLPIKIFTKVVPLTFRIST</sequence>
<dbReference type="Proteomes" id="UP000287651">
    <property type="component" value="Unassembled WGS sequence"/>
</dbReference>
<comment type="caution">
    <text evidence="1">The sequence shown here is derived from an EMBL/GenBank/DDBJ whole genome shotgun (WGS) entry which is preliminary data.</text>
</comment>